<dbReference type="Gene3D" id="2.140.10.30">
    <property type="entry name" value="Dipeptidylpeptidase IV, N-terminal domain"/>
    <property type="match status" value="1"/>
</dbReference>
<dbReference type="EC" id="3.4.14.5" evidence="4"/>
<dbReference type="Pfam" id="PF00326">
    <property type="entry name" value="Peptidase_S9"/>
    <property type="match status" value="1"/>
</dbReference>
<evidence type="ECO:0000256" key="1">
    <source>
        <dbReference type="SAM" id="MobiDB-lite"/>
    </source>
</evidence>
<dbReference type="AlphaFoldDB" id="A0A841BJ69"/>
<keyword evidence="5" id="KW-1185">Reference proteome</keyword>
<dbReference type="GO" id="GO:0008239">
    <property type="term" value="F:dipeptidyl-peptidase activity"/>
    <property type="evidence" value="ECO:0007669"/>
    <property type="project" value="UniProtKB-EC"/>
</dbReference>
<dbReference type="Pfam" id="PF07676">
    <property type="entry name" value="PD40"/>
    <property type="match status" value="1"/>
</dbReference>
<sequence>MGQAARGGSRAGERADDSEGFVSGAFATSPAETGSPRSGGWSMMWGMSATSLLDQLVRTRGFTLGSPRDFSLSPDGSRLLFLRSPGGDDPHTCLWELDLSTGEERLLAGSPEGDDGSLPDEERVRRERARISGSGIVEYHAETELKRAVFALSGELWLVDIGAASATVLPGAAGAVDPRLDPTGRRVAYVADGALRVVGCDGGTDLVLAEPDGPEVAFGLAEHVAMESMDRLRGFWWSPDGERLLVARVDDSPVNVWWIGDPGDPGAEPTAVRYPIAGTANADVTLWLYSLDGSRTPVDWDRRSYEYVVTAGWDGHGPFAAVQSRDQRTVRLLGIDEVDGTTAVLDERHDECWVELVAGLPTRTAEGVWIWHRDVGDTRHLTVGGEIVTPPGLQLRALVGVDPVLFQASAEPTEVHLYRHTADGIEQLTGEPGVHNGLSSGQTLLTRSRYPDVATVTRPGRPPIVVASHAERPAFPLRRIRLSLGPRALRSHLFLPSRHDSGPLPVLMSPYGGTAMQMVTAADHFPPSFVAQWFAEQGFAVLVVDGSGTPGRGPAWEKEVHGDVYTSVLDDQIAGLTGAAALHPELDLTRVAIRGWSYGGSLAAYAVLHRPDVFHAAVAGAPVTDERLYDTHWQERFLGHPDEYPERYDANSLVLAAAKLTRPLLLIHGLADDNVYPVNTLRLSSALLAAGRPHEVLPLSGATHRGGSQENMLQHELDFLRRSLDLQAP</sequence>
<dbReference type="Pfam" id="PF00930">
    <property type="entry name" value="DPPIV_N"/>
    <property type="match status" value="1"/>
</dbReference>
<dbReference type="PANTHER" id="PTHR11731">
    <property type="entry name" value="PROTEASE FAMILY S9B,C DIPEPTIDYL-PEPTIDASE IV-RELATED"/>
    <property type="match status" value="1"/>
</dbReference>
<dbReference type="RefSeq" id="WP_221469670.1">
    <property type="nucleotide sequence ID" value="NZ_JACHMN010000001.1"/>
</dbReference>
<dbReference type="Gene3D" id="3.40.50.1820">
    <property type="entry name" value="alpha/beta hydrolase"/>
    <property type="match status" value="1"/>
</dbReference>
<evidence type="ECO:0000259" key="2">
    <source>
        <dbReference type="Pfam" id="PF00326"/>
    </source>
</evidence>
<gene>
    <name evidence="4" type="ORF">F4553_000625</name>
</gene>
<accession>A0A841BJ69</accession>
<evidence type="ECO:0000259" key="3">
    <source>
        <dbReference type="Pfam" id="PF00930"/>
    </source>
</evidence>
<feature type="domain" description="Dipeptidylpeptidase IV N-terminal" evidence="3">
    <location>
        <begin position="152"/>
        <end position="383"/>
    </location>
</feature>
<organism evidence="4 5">
    <name type="scientific">Allocatelliglobosispora scoriae</name>
    <dbReference type="NCBI Taxonomy" id="643052"/>
    <lineage>
        <taxon>Bacteria</taxon>
        <taxon>Bacillati</taxon>
        <taxon>Actinomycetota</taxon>
        <taxon>Actinomycetes</taxon>
        <taxon>Micromonosporales</taxon>
        <taxon>Micromonosporaceae</taxon>
        <taxon>Allocatelliglobosispora</taxon>
    </lineage>
</organism>
<dbReference type="InterPro" id="IPR002469">
    <property type="entry name" value="Peptidase_S9B_N"/>
</dbReference>
<keyword evidence="4" id="KW-0378">Hydrolase</keyword>
<dbReference type="InterPro" id="IPR029058">
    <property type="entry name" value="AB_hydrolase_fold"/>
</dbReference>
<reference evidence="4 5" key="1">
    <citation type="submission" date="2020-08" db="EMBL/GenBank/DDBJ databases">
        <title>Sequencing the genomes of 1000 actinobacteria strains.</title>
        <authorList>
            <person name="Klenk H.-P."/>
        </authorList>
    </citation>
    <scope>NUCLEOTIDE SEQUENCE [LARGE SCALE GENOMIC DNA]</scope>
    <source>
        <strain evidence="4 5">DSM 45362</strain>
    </source>
</reference>
<dbReference type="GO" id="GO:0008236">
    <property type="term" value="F:serine-type peptidase activity"/>
    <property type="evidence" value="ECO:0007669"/>
    <property type="project" value="InterPro"/>
</dbReference>
<comment type="caution">
    <text evidence="4">The sequence shown here is derived from an EMBL/GenBank/DDBJ whole genome shotgun (WGS) entry which is preliminary data.</text>
</comment>
<evidence type="ECO:0000313" key="4">
    <source>
        <dbReference type="EMBL" id="MBB5867246.1"/>
    </source>
</evidence>
<dbReference type="InterPro" id="IPR001375">
    <property type="entry name" value="Peptidase_S9_cat"/>
</dbReference>
<dbReference type="InterPro" id="IPR011659">
    <property type="entry name" value="WD40"/>
</dbReference>
<dbReference type="SUPFAM" id="SSF82171">
    <property type="entry name" value="DPP6 N-terminal domain-like"/>
    <property type="match status" value="1"/>
</dbReference>
<dbReference type="PANTHER" id="PTHR11731:SF193">
    <property type="entry name" value="DIPEPTIDYL PEPTIDASE 9"/>
    <property type="match status" value="1"/>
</dbReference>
<evidence type="ECO:0000313" key="5">
    <source>
        <dbReference type="Proteomes" id="UP000587527"/>
    </source>
</evidence>
<dbReference type="GO" id="GO:0006508">
    <property type="term" value="P:proteolysis"/>
    <property type="evidence" value="ECO:0007669"/>
    <property type="project" value="InterPro"/>
</dbReference>
<dbReference type="Proteomes" id="UP000587527">
    <property type="component" value="Unassembled WGS sequence"/>
</dbReference>
<feature type="domain" description="Peptidase S9 prolyl oligopeptidase catalytic" evidence="2">
    <location>
        <begin position="529"/>
        <end position="724"/>
    </location>
</feature>
<dbReference type="InterPro" id="IPR050278">
    <property type="entry name" value="Serine_Prot_S9B/DPPIV"/>
</dbReference>
<protein>
    <submittedName>
        <fullName evidence="4">Dipeptidyl-peptidase-4</fullName>
        <ecNumber evidence="4">3.4.14.5</ecNumber>
    </submittedName>
</protein>
<name>A0A841BJ69_9ACTN</name>
<dbReference type="EMBL" id="JACHMN010000001">
    <property type="protein sequence ID" value="MBB5867246.1"/>
    <property type="molecule type" value="Genomic_DNA"/>
</dbReference>
<proteinExistence type="predicted"/>
<dbReference type="SUPFAM" id="SSF53474">
    <property type="entry name" value="alpha/beta-Hydrolases"/>
    <property type="match status" value="1"/>
</dbReference>
<feature type="region of interest" description="Disordered" evidence="1">
    <location>
        <begin position="1"/>
        <end position="39"/>
    </location>
</feature>